<evidence type="ECO:0000256" key="14">
    <source>
        <dbReference type="SAM" id="MobiDB-lite"/>
    </source>
</evidence>
<reference evidence="18" key="1">
    <citation type="submission" date="2014-06" db="EMBL/GenBank/DDBJ databases">
        <authorList>
            <person name="Berkman P.J."/>
        </authorList>
    </citation>
    <scope>NUCLEOTIDE SEQUENCE [LARGE SCALE GENOMIC DNA]</scope>
</reference>
<dbReference type="InterPro" id="IPR016182">
    <property type="entry name" value="Cu_amine_oxidase_N-reg"/>
</dbReference>
<dbReference type="FunFam" id="3.10.450.40:FF:000030">
    <property type="entry name" value="Amine oxidase"/>
    <property type="match status" value="1"/>
</dbReference>
<dbReference type="EC" id="1.4.3.-" evidence="13"/>
<dbReference type="PROSITE" id="PS01164">
    <property type="entry name" value="COPPER_AMINE_OXID_1"/>
    <property type="match status" value="1"/>
</dbReference>
<name>A0A0F7S186_9BASI</name>
<keyword evidence="6 13" id="KW-0479">Metal-binding</keyword>
<dbReference type="GO" id="GO:0048038">
    <property type="term" value="F:quinone binding"/>
    <property type="evidence" value="ECO:0007669"/>
    <property type="project" value="InterPro"/>
</dbReference>
<dbReference type="PANTHER" id="PTHR10638">
    <property type="entry name" value="COPPER AMINE OXIDASE"/>
    <property type="match status" value="1"/>
</dbReference>
<evidence type="ECO:0000256" key="12">
    <source>
        <dbReference type="PIRSR" id="PIRSR600269-51"/>
    </source>
</evidence>
<dbReference type="InterPro" id="IPR036460">
    <property type="entry name" value="Cu_amine_oxidase_C_sf"/>
</dbReference>
<protein>
    <recommendedName>
        <fullName evidence="13">Amine oxidase</fullName>
        <ecNumber evidence="13">1.4.3.-</ecNumber>
    </recommendedName>
</protein>
<dbReference type="InterPro" id="IPR015798">
    <property type="entry name" value="Cu_amine_oxidase_C"/>
</dbReference>
<dbReference type="InterPro" id="IPR000269">
    <property type="entry name" value="Cu_amine_oxidase"/>
</dbReference>
<dbReference type="Gene3D" id="3.10.450.40">
    <property type="match status" value="2"/>
</dbReference>
<dbReference type="STRING" id="49012.A0A0F7S186"/>
<dbReference type="Gene3D" id="2.70.98.20">
    <property type="entry name" value="Copper amine oxidase, catalytic domain"/>
    <property type="match status" value="1"/>
</dbReference>
<feature type="region of interest" description="Disordered" evidence="14">
    <location>
        <begin position="748"/>
        <end position="795"/>
    </location>
</feature>
<evidence type="ECO:0000313" key="18">
    <source>
        <dbReference type="Proteomes" id="UP000242770"/>
    </source>
</evidence>
<feature type="active site" description="Schiff-base intermediate with substrate; via topaquinone" evidence="11">
    <location>
        <position position="474"/>
    </location>
</feature>
<dbReference type="Pfam" id="PF01179">
    <property type="entry name" value="Cu_amine_oxid"/>
    <property type="match status" value="1"/>
</dbReference>
<keyword evidence="10" id="KW-0464">Manganese</keyword>
<dbReference type="PANTHER" id="PTHR10638:SF86">
    <property type="entry name" value="COPPER AMINE OXIDASE 1-RELATED"/>
    <property type="match status" value="1"/>
</dbReference>
<comment type="similarity">
    <text evidence="4 13">Belongs to the copper/topaquinone oxidase family.</text>
</comment>
<dbReference type="GO" id="GO:0008131">
    <property type="term" value="F:primary methylamine oxidase activity"/>
    <property type="evidence" value="ECO:0007669"/>
    <property type="project" value="InterPro"/>
</dbReference>
<comment type="subunit">
    <text evidence="5">Homodimer.</text>
</comment>
<comment type="cofactor">
    <cofactor evidence="13">
        <name>Cu cation</name>
        <dbReference type="ChEBI" id="CHEBI:23378"/>
    </cofactor>
    <text evidence="13">Contains 1 topaquinone per subunit.</text>
</comment>
<evidence type="ECO:0000256" key="2">
    <source>
        <dbReference type="ARBA" id="ARBA00001936"/>
    </source>
</evidence>
<evidence type="ECO:0000256" key="10">
    <source>
        <dbReference type="ARBA" id="ARBA00023211"/>
    </source>
</evidence>
<evidence type="ECO:0000256" key="3">
    <source>
        <dbReference type="ARBA" id="ARBA00001947"/>
    </source>
</evidence>
<proteinExistence type="inferred from homology"/>
<dbReference type="Proteomes" id="UP000242770">
    <property type="component" value="Unassembled WGS sequence"/>
</dbReference>
<evidence type="ECO:0000256" key="7">
    <source>
        <dbReference type="ARBA" id="ARBA00022772"/>
    </source>
</evidence>
<feature type="active site" description="Proton acceptor" evidence="11">
    <location>
        <position position="389"/>
    </location>
</feature>
<feature type="region of interest" description="Disordered" evidence="14">
    <location>
        <begin position="936"/>
        <end position="955"/>
    </location>
</feature>
<dbReference type="AlphaFoldDB" id="A0A0F7S186"/>
<comment type="cofactor">
    <cofactor evidence="3">
        <name>Zn(2+)</name>
        <dbReference type="ChEBI" id="CHEBI:29105"/>
    </cofactor>
</comment>
<evidence type="ECO:0000256" key="1">
    <source>
        <dbReference type="ARBA" id="ARBA00001935"/>
    </source>
</evidence>
<keyword evidence="7 11" id="KW-0801">TPQ</keyword>
<evidence type="ECO:0000256" key="4">
    <source>
        <dbReference type="ARBA" id="ARBA00007983"/>
    </source>
</evidence>
<dbReference type="FunFam" id="2.70.98.20:FF:000006">
    <property type="entry name" value="Amine oxidase"/>
    <property type="match status" value="1"/>
</dbReference>
<dbReference type="InterPro" id="IPR049948">
    <property type="entry name" value="Cu_Am_ox_TPQ-bd"/>
</dbReference>
<dbReference type="GO" id="GO:0005507">
    <property type="term" value="F:copper ion binding"/>
    <property type="evidence" value="ECO:0007669"/>
    <property type="project" value="InterPro"/>
</dbReference>
<dbReference type="SUPFAM" id="SSF54416">
    <property type="entry name" value="Amine oxidase N-terminal region"/>
    <property type="match status" value="2"/>
</dbReference>
<evidence type="ECO:0000256" key="5">
    <source>
        <dbReference type="ARBA" id="ARBA00011738"/>
    </source>
</evidence>
<feature type="domain" description="Copper amine oxidase catalytic" evidence="15">
    <location>
        <begin position="312"/>
        <end position="719"/>
    </location>
</feature>
<dbReference type="SUPFAM" id="SSF49998">
    <property type="entry name" value="Amine oxidase catalytic domain"/>
    <property type="match status" value="1"/>
</dbReference>
<evidence type="ECO:0000256" key="11">
    <source>
        <dbReference type="PIRSR" id="PIRSR600269-50"/>
    </source>
</evidence>
<keyword evidence="18" id="KW-1185">Reference proteome</keyword>
<dbReference type="GO" id="GO:0009308">
    <property type="term" value="P:amine metabolic process"/>
    <property type="evidence" value="ECO:0007669"/>
    <property type="project" value="UniProtKB-UniRule"/>
</dbReference>
<evidence type="ECO:0000259" key="16">
    <source>
        <dbReference type="Pfam" id="PF02728"/>
    </source>
</evidence>
<keyword evidence="8 13" id="KW-0560">Oxidoreductase</keyword>
<evidence type="ECO:0000256" key="9">
    <source>
        <dbReference type="ARBA" id="ARBA00023008"/>
    </source>
</evidence>
<evidence type="ECO:0000313" key="17">
    <source>
        <dbReference type="EMBL" id="CDW94194.1"/>
    </source>
</evidence>
<accession>A0A0F7S186</accession>
<gene>
    <name evidence="17" type="primary">SSCI02190.1</name>
</gene>
<comment type="cofactor">
    <cofactor evidence="1">
        <name>Cu cation</name>
        <dbReference type="ChEBI" id="CHEBI:23378"/>
    </cofactor>
</comment>
<dbReference type="EMBL" id="CCFA01000158">
    <property type="protein sequence ID" value="CDW94194.1"/>
    <property type="molecule type" value="Genomic_DNA"/>
</dbReference>
<dbReference type="Pfam" id="PF02728">
    <property type="entry name" value="Cu_amine_oxidN3"/>
    <property type="match status" value="1"/>
</dbReference>
<evidence type="ECO:0000256" key="8">
    <source>
        <dbReference type="ARBA" id="ARBA00023002"/>
    </source>
</evidence>
<organism evidence="17 18">
    <name type="scientific">Sporisorium scitamineum</name>
    <dbReference type="NCBI Taxonomy" id="49012"/>
    <lineage>
        <taxon>Eukaryota</taxon>
        <taxon>Fungi</taxon>
        <taxon>Dikarya</taxon>
        <taxon>Basidiomycota</taxon>
        <taxon>Ustilaginomycotina</taxon>
        <taxon>Ustilaginomycetes</taxon>
        <taxon>Ustilaginales</taxon>
        <taxon>Ustilaginaceae</taxon>
        <taxon>Sporisorium</taxon>
    </lineage>
</organism>
<evidence type="ECO:0000256" key="13">
    <source>
        <dbReference type="RuleBase" id="RU000672"/>
    </source>
</evidence>
<feature type="compositionally biased region" description="Low complexity" evidence="14">
    <location>
        <begin position="936"/>
        <end position="946"/>
    </location>
</feature>
<sequence>MSSTQSDSFNPSGAARKTTLQFDHHPLDPLTAQEISAVSLIVRSHFAARTPVKAVKFCSSLLIPPVKAAVLYTLGLPLPRGTKLDDHKALQLLTRRAEVQLIDVVTGETYEVKVTIANDLPLPGRDGRYAPSTAHALGKVESLKKLDVGVQPGLTPEEVNDAELILRNDPRIVAIAREVGIEPENLYADGWSIGYDDRFDKSLRVQQCLVYARKSKHENLYAHPMDFYPVIDSNSGKVIAIDFPGHRDPVTGKLSTPNGTSKPGSVTMDRDEALAYAGRKRIAPPMESFDYLPELMVSDPKMPPLRTDLKPLHVVQPEGVSFKLNGNELEWQKWKMHIGFHPRDGLVMSTISYNDQGNVRPIVYRMSVAEMVVPYASTEHPHPRKFAFDVGEYGMGTLSNSLKLGCDCLGTIHYLDGHYVAHDGTPTVVENAICIHEEDAGIAWKHTDYRPGGKVRSARGRKLVVQMICTIANYEYIFAYMFHTDGSIQLETKLSGILNLYVKDRDEPNPYGVEVAPQVNAHYHQHLFALKIDPMLDGCENTVIQTDCEPTPAPTGSDRNYLGNGFVTVKTPINVSGGYDWDWSRHRTWAICNTQKQHYAAGLPVGYKIHTRDWEPLALQKDSMVAQRAEFTKHSLWVTKFNEEQLWPAGKYVPQQRGTASDSLGNWAREQNKVDDEEITVHAIYGITHIPHAEQFPVMPVEHLNVWLKPANFFDFNPAQDLPALNDPFSRSAFGSNEGKPQLDVKVNSAAPASSGPGASSSGCCSSKKAADQPRHGISLSAPSRSALGSMTAAHPKNSRTAGWLRHLFEATLDARMTDRERVCRTCKQPRPPNEFFHRSRPSQVVRSCLRLSPSPSDNHGHTGVAAISAGSNPCSAPTVGIAAGSAATSHTLASTAEFVTRTDLATTVGELRQQLQDDLYHAVQGLTAAIQTAPVASPPSTSSIPAPAPQPSTRPALSAPLVHNDTIGVYELPKLANPSWSGSVANDEPIELTIDGFKVVKAPSTLTSNKQFLKAVPNFDTFTRIWLVVRDVCLATEQARD</sequence>
<comment type="PTM">
    <text evidence="12 13">Topaquinone (TPQ) is generated by copper-dependent autoxidation of a specific tyrosyl residue.</text>
</comment>
<keyword evidence="9 13" id="KW-0186">Copper</keyword>
<comment type="cofactor">
    <cofactor evidence="2">
        <name>Mn(2+)</name>
        <dbReference type="ChEBI" id="CHEBI:29035"/>
    </cofactor>
</comment>
<evidence type="ECO:0000259" key="15">
    <source>
        <dbReference type="Pfam" id="PF01179"/>
    </source>
</evidence>
<dbReference type="InterPro" id="IPR015802">
    <property type="entry name" value="Cu_amine_oxidase_N3"/>
</dbReference>
<feature type="domain" description="Copper amine oxidase N3-terminal" evidence="16">
    <location>
        <begin position="154"/>
        <end position="249"/>
    </location>
</feature>
<feature type="compositionally biased region" description="Low complexity" evidence="14">
    <location>
        <begin position="749"/>
        <end position="768"/>
    </location>
</feature>
<feature type="modified residue" description="2',4',5'-topaquinone" evidence="12">
    <location>
        <position position="474"/>
    </location>
</feature>
<evidence type="ECO:0000256" key="6">
    <source>
        <dbReference type="ARBA" id="ARBA00022723"/>
    </source>
</evidence>